<feature type="transmembrane region" description="Helical" evidence="8">
    <location>
        <begin position="350"/>
        <end position="370"/>
    </location>
</feature>
<protein>
    <submittedName>
        <fullName evidence="11">Peptidoglycan/LPS O-acetylase OafA/YrhL, contains acyltransferase and SGNH-hydrolase domains</fullName>
    </submittedName>
</protein>
<gene>
    <name evidence="11" type="ORF">SAMN04488557_2623</name>
</gene>
<evidence type="ECO:0000313" key="11">
    <source>
        <dbReference type="EMBL" id="SFV35617.1"/>
    </source>
</evidence>
<comment type="subcellular location">
    <subcellularLocation>
        <location evidence="1">Cell membrane</location>
        <topology evidence="1">Multi-pass membrane protein</topology>
    </subcellularLocation>
</comment>
<feature type="transmembrane region" description="Helical" evidence="8">
    <location>
        <begin position="220"/>
        <end position="240"/>
    </location>
</feature>
<proteinExistence type="predicted"/>
<evidence type="ECO:0000256" key="1">
    <source>
        <dbReference type="ARBA" id="ARBA00004651"/>
    </source>
</evidence>
<evidence type="ECO:0000256" key="8">
    <source>
        <dbReference type="SAM" id="Phobius"/>
    </source>
</evidence>
<dbReference type="GO" id="GO:0016788">
    <property type="term" value="F:hydrolase activity, acting on ester bonds"/>
    <property type="evidence" value="ECO:0007669"/>
    <property type="project" value="UniProtKB-ARBA"/>
</dbReference>
<feature type="transmembrane region" description="Helical" evidence="8">
    <location>
        <begin position="163"/>
        <end position="181"/>
    </location>
</feature>
<evidence type="ECO:0000313" key="12">
    <source>
        <dbReference type="Proteomes" id="UP000199423"/>
    </source>
</evidence>
<evidence type="ECO:0000256" key="7">
    <source>
        <dbReference type="ARBA" id="ARBA00023315"/>
    </source>
</evidence>
<dbReference type="PANTHER" id="PTHR23028:SF53">
    <property type="entry name" value="ACYL_TRANSF_3 DOMAIN-CONTAINING PROTEIN"/>
    <property type="match status" value="1"/>
</dbReference>
<keyword evidence="6 8" id="KW-0472">Membrane</keyword>
<evidence type="ECO:0000256" key="2">
    <source>
        <dbReference type="ARBA" id="ARBA00022475"/>
    </source>
</evidence>
<dbReference type="Pfam" id="PF19040">
    <property type="entry name" value="SGNH"/>
    <property type="match status" value="1"/>
</dbReference>
<keyword evidence="4 8" id="KW-0812">Transmembrane</keyword>
<dbReference type="InterPro" id="IPR043968">
    <property type="entry name" value="SGNH"/>
</dbReference>
<feature type="domain" description="SGNH" evidence="10">
    <location>
        <begin position="399"/>
        <end position="624"/>
    </location>
</feature>
<feature type="transmembrane region" description="Helical" evidence="8">
    <location>
        <begin position="246"/>
        <end position="265"/>
    </location>
</feature>
<feature type="transmembrane region" description="Helical" evidence="8">
    <location>
        <begin position="317"/>
        <end position="334"/>
    </location>
</feature>
<dbReference type="SUPFAM" id="SSF52266">
    <property type="entry name" value="SGNH hydrolase"/>
    <property type="match status" value="1"/>
</dbReference>
<feature type="transmembrane region" description="Helical" evidence="8">
    <location>
        <begin position="277"/>
        <end position="297"/>
    </location>
</feature>
<feature type="transmembrane region" description="Helical" evidence="8">
    <location>
        <begin position="34"/>
        <end position="55"/>
    </location>
</feature>
<dbReference type="Pfam" id="PF01757">
    <property type="entry name" value="Acyl_transf_3"/>
    <property type="match status" value="1"/>
</dbReference>
<dbReference type="GO" id="GO:0009103">
    <property type="term" value="P:lipopolysaccharide biosynthetic process"/>
    <property type="evidence" value="ECO:0007669"/>
    <property type="project" value="TreeGrafter"/>
</dbReference>
<dbReference type="InterPro" id="IPR002656">
    <property type="entry name" value="Acyl_transf_3_dom"/>
</dbReference>
<dbReference type="RefSeq" id="WP_092868073.1">
    <property type="nucleotide sequence ID" value="NZ_FPCH01000002.1"/>
</dbReference>
<keyword evidence="7 11" id="KW-0012">Acyltransferase</keyword>
<dbReference type="InterPro" id="IPR036514">
    <property type="entry name" value="SGNH_hydro_sf"/>
</dbReference>
<feature type="transmembrane region" description="Helical" evidence="8">
    <location>
        <begin position="75"/>
        <end position="95"/>
    </location>
</feature>
<name>A0A1I7NLV3_9HYPH</name>
<evidence type="ECO:0000256" key="6">
    <source>
        <dbReference type="ARBA" id="ARBA00023136"/>
    </source>
</evidence>
<dbReference type="OrthoDB" id="9796461at2"/>
<dbReference type="GO" id="GO:0016747">
    <property type="term" value="F:acyltransferase activity, transferring groups other than amino-acyl groups"/>
    <property type="evidence" value="ECO:0007669"/>
    <property type="project" value="InterPro"/>
</dbReference>
<keyword evidence="12" id="KW-1185">Reference proteome</keyword>
<feature type="domain" description="Acyltransferase 3" evidence="9">
    <location>
        <begin position="9"/>
        <end position="331"/>
    </location>
</feature>
<dbReference type="GO" id="GO:0005886">
    <property type="term" value="C:plasma membrane"/>
    <property type="evidence" value="ECO:0007669"/>
    <property type="project" value="UniProtKB-SubCell"/>
</dbReference>
<evidence type="ECO:0000259" key="10">
    <source>
        <dbReference type="Pfam" id="PF19040"/>
    </source>
</evidence>
<evidence type="ECO:0000256" key="5">
    <source>
        <dbReference type="ARBA" id="ARBA00022989"/>
    </source>
</evidence>
<feature type="transmembrane region" description="Helical" evidence="8">
    <location>
        <begin position="12"/>
        <end position="28"/>
    </location>
</feature>
<accession>A0A1I7NLV3</accession>
<evidence type="ECO:0000256" key="3">
    <source>
        <dbReference type="ARBA" id="ARBA00022679"/>
    </source>
</evidence>
<sequence length="646" mass="70096">MANLAYRRDLDGLRGIAISIVVAYHLGAPFAPGGFVGVDVFFVLSGFLITSIIAADMEAGAFSIANFYDRRIRRIVPALVFVCAATTVLALAFLLPSELELYASSLLATALSVSNFWCLFNSGYFDPYAEVHPLLHTWSLGVEEQFYIIFPLLLMAVFKWRRAGLGTFIWLLFAGSLALSVVRLEEHPQSTFYLLPTRAWELLAGSIVALGLVPKPATRFGSDAAVALGLLAIAIAVVSYTSKTPFPGLAALLPCAGAALVIWGGQGGTENTPARFLTVRPLVFLGLISYSLYLWHWPLIVFANMLNIEALTSIQKIAVAATSLALAALTWRFIEQPFRRRGAVGFKRPAIFWSGGLSLGGLVAVALVLYSSQGAPSRYSQQVVNLTDAKHDISPFRKKCHFDQTAKVSYEDTCVLGEVVPPKIIVYGDSHGAEFSAVLGSLAKSRNESIREITASACPPVADFSMPIRKDCGRYNAAMLAKLATINPATIIIAANSIAWSDENPEQYWRGLRKSLTALSHAGHRLIVLGQVPRLTNNMPAPSTLARWTSWGNDPADFKFSLEKRFRDVDANLRSIAADVNATYVPVASGLCKDQQCSAYIEEAVLYFDDNHPSVRGAGILAEKLLVPVLWPEANTPILAGTQPSP</sequence>
<dbReference type="AlphaFoldDB" id="A0A1I7NLV3"/>
<evidence type="ECO:0000256" key="4">
    <source>
        <dbReference type="ARBA" id="ARBA00022692"/>
    </source>
</evidence>
<dbReference type="Proteomes" id="UP000199423">
    <property type="component" value="Unassembled WGS sequence"/>
</dbReference>
<keyword evidence="3 11" id="KW-0808">Transferase</keyword>
<keyword evidence="11" id="KW-0378">Hydrolase</keyword>
<keyword evidence="2" id="KW-1003">Cell membrane</keyword>
<evidence type="ECO:0000259" key="9">
    <source>
        <dbReference type="Pfam" id="PF01757"/>
    </source>
</evidence>
<organism evidence="11 12">
    <name type="scientific">Hyphomicrobium facile</name>
    <dbReference type="NCBI Taxonomy" id="51670"/>
    <lineage>
        <taxon>Bacteria</taxon>
        <taxon>Pseudomonadati</taxon>
        <taxon>Pseudomonadota</taxon>
        <taxon>Alphaproteobacteria</taxon>
        <taxon>Hyphomicrobiales</taxon>
        <taxon>Hyphomicrobiaceae</taxon>
        <taxon>Hyphomicrobium</taxon>
    </lineage>
</organism>
<dbReference type="InterPro" id="IPR050879">
    <property type="entry name" value="Acyltransferase_3"/>
</dbReference>
<reference evidence="12" key="1">
    <citation type="submission" date="2016-10" db="EMBL/GenBank/DDBJ databases">
        <authorList>
            <person name="Varghese N."/>
            <person name="Submissions S."/>
        </authorList>
    </citation>
    <scope>NUCLEOTIDE SEQUENCE [LARGE SCALE GENOMIC DNA]</scope>
    <source>
        <strain evidence="12">DSM 1565</strain>
    </source>
</reference>
<dbReference type="EMBL" id="FPCH01000002">
    <property type="protein sequence ID" value="SFV35617.1"/>
    <property type="molecule type" value="Genomic_DNA"/>
</dbReference>
<keyword evidence="5 8" id="KW-1133">Transmembrane helix</keyword>
<dbReference type="Gene3D" id="3.40.50.1110">
    <property type="entry name" value="SGNH hydrolase"/>
    <property type="match status" value="1"/>
</dbReference>
<dbReference type="PANTHER" id="PTHR23028">
    <property type="entry name" value="ACETYLTRANSFERASE"/>
    <property type="match status" value="1"/>
</dbReference>